<accession>S7Z3Q7</accession>
<dbReference type="HOGENOM" id="CLU_2073965_0_0_1"/>
<evidence type="ECO:0000256" key="1">
    <source>
        <dbReference type="SAM" id="MobiDB-lite"/>
    </source>
</evidence>
<organism evidence="2 3">
    <name type="scientific">Penicillium oxalicum (strain 114-2 / CGMCC 5302)</name>
    <name type="common">Penicillium decumbens</name>
    <dbReference type="NCBI Taxonomy" id="933388"/>
    <lineage>
        <taxon>Eukaryota</taxon>
        <taxon>Fungi</taxon>
        <taxon>Dikarya</taxon>
        <taxon>Ascomycota</taxon>
        <taxon>Pezizomycotina</taxon>
        <taxon>Eurotiomycetes</taxon>
        <taxon>Eurotiomycetidae</taxon>
        <taxon>Eurotiales</taxon>
        <taxon>Aspergillaceae</taxon>
        <taxon>Penicillium</taxon>
    </lineage>
</organism>
<gene>
    <name evidence="2" type="ORF">PDE_00086</name>
</gene>
<dbReference type="Proteomes" id="UP000019376">
    <property type="component" value="Unassembled WGS sequence"/>
</dbReference>
<proteinExistence type="predicted"/>
<feature type="compositionally biased region" description="Basic residues" evidence="1">
    <location>
        <begin position="97"/>
        <end position="118"/>
    </location>
</feature>
<protein>
    <submittedName>
        <fullName evidence="2">Uncharacterized protein</fullName>
    </submittedName>
</protein>
<evidence type="ECO:0000313" key="2">
    <source>
        <dbReference type="EMBL" id="EPS25155.1"/>
    </source>
</evidence>
<evidence type="ECO:0000313" key="3">
    <source>
        <dbReference type="Proteomes" id="UP000019376"/>
    </source>
</evidence>
<name>S7Z3Q7_PENO1</name>
<reference evidence="2 3" key="1">
    <citation type="journal article" date="2013" name="PLoS ONE">
        <title>Genomic and secretomic analyses reveal unique features of the lignocellulolytic enzyme system of Penicillium decumbens.</title>
        <authorList>
            <person name="Liu G."/>
            <person name="Zhang L."/>
            <person name="Wei X."/>
            <person name="Zou G."/>
            <person name="Qin Y."/>
            <person name="Ma L."/>
            <person name="Li J."/>
            <person name="Zheng H."/>
            <person name="Wang S."/>
            <person name="Wang C."/>
            <person name="Xun L."/>
            <person name="Zhao G.-P."/>
            <person name="Zhou Z."/>
            <person name="Qu Y."/>
        </authorList>
    </citation>
    <scope>NUCLEOTIDE SEQUENCE [LARGE SCALE GENOMIC DNA]</scope>
    <source>
        <strain evidence="3">114-2 / CGMCC 5302</strain>
    </source>
</reference>
<dbReference type="EMBL" id="KB644408">
    <property type="protein sequence ID" value="EPS25155.1"/>
    <property type="molecule type" value="Genomic_DNA"/>
</dbReference>
<dbReference type="AlphaFoldDB" id="S7Z3Q7"/>
<sequence length="118" mass="13739">MCSTEIDRYTTGTFIGLLKAKRQSTPSAILNQLWKKKEKHPTTTHTTRNEKIKKKEYYFLGKKTLSKTIHPHTLSKHPAGRLEISKDDQIRSCIERSKKKKLGKGKKKVKQKNKKITY</sequence>
<feature type="region of interest" description="Disordered" evidence="1">
    <location>
        <begin position="95"/>
        <end position="118"/>
    </location>
</feature>
<keyword evidence="3" id="KW-1185">Reference proteome</keyword>